<feature type="compositionally biased region" description="Basic and acidic residues" evidence="1">
    <location>
        <begin position="688"/>
        <end position="702"/>
    </location>
</feature>
<feature type="region of interest" description="Disordered" evidence="1">
    <location>
        <begin position="1327"/>
        <end position="1392"/>
    </location>
</feature>
<dbReference type="OrthoDB" id="8728226at2759"/>
<feature type="region of interest" description="Disordered" evidence="1">
    <location>
        <begin position="1054"/>
        <end position="1157"/>
    </location>
</feature>
<dbReference type="Proteomes" id="UP000018468">
    <property type="component" value="Linkage group LG3"/>
</dbReference>
<evidence type="ECO:0000313" key="3">
    <source>
        <dbReference type="Ensembl" id="ENSLOCP00000002384.1"/>
    </source>
</evidence>
<reference evidence="4" key="1">
    <citation type="submission" date="2011-12" db="EMBL/GenBank/DDBJ databases">
        <title>The Draft Genome of Lepisosteus oculatus.</title>
        <authorList>
            <consortium name="The Broad Institute Genome Assembly &amp; Analysis Group"/>
            <consortium name="Computational R&amp;D Group"/>
            <consortium name="and Sequencing Platform"/>
            <person name="Di Palma F."/>
            <person name="Alfoldi J."/>
            <person name="Johnson J."/>
            <person name="Berlin A."/>
            <person name="Gnerre S."/>
            <person name="Jaffe D."/>
            <person name="MacCallum I."/>
            <person name="Young S."/>
            <person name="Walker B.J."/>
            <person name="Lander E.S."/>
            <person name="Lindblad-Toh K."/>
        </authorList>
    </citation>
    <scope>NUCLEOTIDE SEQUENCE [LARGE SCALE GENOMIC DNA]</scope>
</reference>
<proteinExistence type="predicted"/>
<feature type="compositionally biased region" description="Low complexity" evidence="1">
    <location>
        <begin position="573"/>
        <end position="584"/>
    </location>
</feature>
<evidence type="ECO:0000313" key="4">
    <source>
        <dbReference type="Proteomes" id="UP000018468"/>
    </source>
</evidence>
<feature type="region of interest" description="Disordered" evidence="1">
    <location>
        <begin position="654"/>
        <end position="812"/>
    </location>
</feature>
<feature type="compositionally biased region" description="Polar residues" evidence="1">
    <location>
        <begin position="515"/>
        <end position="525"/>
    </location>
</feature>
<feature type="compositionally biased region" description="Basic and acidic residues" evidence="1">
    <location>
        <begin position="1331"/>
        <end position="1349"/>
    </location>
</feature>
<feature type="compositionally biased region" description="Polar residues" evidence="1">
    <location>
        <begin position="718"/>
        <end position="739"/>
    </location>
</feature>
<dbReference type="KEGG" id="loc:107076665"/>
<name>W5M1X6_LEPOC</name>
<dbReference type="EMBL" id="AHAT01003323">
    <property type="status" value="NOT_ANNOTATED_CDS"/>
    <property type="molecule type" value="Genomic_DNA"/>
</dbReference>
<feature type="region of interest" description="Disordered" evidence="1">
    <location>
        <begin position="559"/>
        <end position="627"/>
    </location>
</feature>
<dbReference type="InterPro" id="IPR039916">
    <property type="entry name" value="EXPH5"/>
</dbReference>
<dbReference type="HOGENOM" id="CLU_245815_0_0_1"/>
<dbReference type="GeneTree" id="ENSGT00940000174610"/>
<dbReference type="GO" id="GO:0006886">
    <property type="term" value="P:intracellular protein transport"/>
    <property type="evidence" value="ECO:0007669"/>
    <property type="project" value="InterPro"/>
</dbReference>
<keyword evidence="4" id="KW-1185">Reference proteome</keyword>
<sequence>MTAAGGSVDVSCLSKDEVRQILGVLERDERLKETDKQRISQLEHTRRDLRWLRGVTGQWFEEIKKAKYKNESNVNNLLQQSLRVKDRKKLRAELKVGKTRAVGDCSDDMTAGAVLNGSPYRNRLASFFTLRKRHSTYQDAVRKRLGEEAEPDRADTGASHDEQDKQAAEGDSPHQTSRPDRQLEEEVFTVLGDLDSRLTEPDQEILGNPGPNWAELEQKEELKQEEAAGLALQDRDESTAWLLQEEQSQQSTKETGHPRLTVTAQHGTAKGPRGTAVTDTEGKDRVTQGPAADLQTPVAEERQADSAGSSEQWPVIDLSALRRCQSLTSLSSQRQENENFDSMSGFIPLTCPISSVMASDTMRLLAGDVTRQKRDFADSYKLECRVGAMERDAFKWNRAVSVDCAAPLTRRHAISQPLFTLKRQTKTERDVFCETNNRQGRNLSPHSPVLVVSTGSRHREGACWLVGSDPLSSKTVESPVFDSFSTVRKMGCFRNAGDSKVSSPQGKHQSERPTQDTLSHGGFSQTSLCKAHRPVYQGQQVTGPGFPLRRYNSGLLRRTSSVPFDPSEHSLHSPPCTTPFTSTPKNSPGEQGRATQDSYKALTLSADGKPPPSPLRYSRAGLGEDYGENVGCRRQFSRAESLLCLSGAGLSPPPLGRASADSGAQWGPAHHAQDDVGSQGLARQPSPVERDTQRDSIQEKSTRNPVNSFPSRDRNASDGETSSAPQPSPADTYSLPSQRNKYKSSPGPGLSSSPASPSRSPQSEDGSKACLSPQHHSPSCGSLSPPRRSSDQEMQCDSRSSPATPGGDSRAFPYWRSVSRWRPGSHFVFDLYEGTTDGGSPRGELQGRCRDVVPDLSPQSLLPVPTSRYGSRLSSSSTSSSARASPSSTSEQLSPLPAHHRRAKSYDLYRDGSASPETEDDSPHGDARWPLADMRSASERIHRIAMQYNLSPPPQAAKQNDKESRVKRDGSGTRWATLPKESAPFKSDLPGLISDSPPGKTTGVERCSPSYRKYASLPLTTESIQVPPRPPTHNTLTGNDSYIHAHVDSRVLVPEGNGEANPIKNTNGQNDAGAPPLMKPCGLTDEGRTVAKPLWSDPAASVRTPESSPLEQPLKKRVLNGSLSPTGSRQDQRGPPDVGGEPSSTVGANGTAPLVKDRKVEQVLNRTKMTFSARWREEEVLRSRKKSKKMVEVSSTRPESPREVDRHEEIIRVYLKPLNNNNKLVNDNYHLQYSSVQQTHGLRKGSVPKDMQASSYENLSSPESIKDMKVNRNHWPSKDYGPVKNQCFSPTGYGTIPGRRSSASPRLSCDRTDFLLEDVENANVVFHSRSARKDSTSPHGGDSHRDAGEHPANSKGLKNPRSPTEHLSAAEARPRQGRSYSVSSVHVSRPSGYDQISTAAKLTSEKSLHAFSRARSYAFSYDPDKNSECDKTGRTLLRTRRGYKVKPPEIPIYSAEQQAQYLGQIKKSLTVGRIWKPGCFENPTSLKDEVSPSSSSSSPRSRLWSSSSASSFTSQDSPSPQGLMPWRGSYRSTPSAFEGSDSDTTTDDEYYLDADERDRESEL</sequence>
<dbReference type="InParanoid" id="W5M1X6"/>
<dbReference type="Ensembl" id="ENSLOCT00000002389.1">
    <property type="protein sequence ID" value="ENSLOCP00000002384.1"/>
    <property type="gene ID" value="ENSLOCG00000002056.1"/>
</dbReference>
<feature type="compositionally biased region" description="Polar residues" evidence="1">
    <location>
        <begin position="792"/>
        <end position="803"/>
    </location>
</feature>
<feature type="compositionally biased region" description="Basic and acidic residues" evidence="1">
    <location>
        <begin position="959"/>
        <end position="971"/>
    </location>
</feature>
<feature type="compositionally biased region" description="Low complexity" evidence="1">
    <location>
        <begin position="866"/>
        <end position="890"/>
    </location>
</feature>
<feature type="compositionally biased region" description="Low complexity" evidence="1">
    <location>
        <begin position="1379"/>
        <end position="1391"/>
    </location>
</feature>
<dbReference type="Bgee" id="ENSLOCG00000002056">
    <property type="expression patterns" value="Expressed in zone of skin and 6 other cell types or tissues"/>
</dbReference>
<dbReference type="PANTHER" id="PTHR21469">
    <property type="entry name" value="EXOPHILIN-5"/>
    <property type="match status" value="1"/>
</dbReference>
<feature type="compositionally biased region" description="Basic and acidic residues" evidence="1">
    <location>
        <begin position="1554"/>
        <end position="1563"/>
    </location>
</feature>
<feature type="compositionally biased region" description="Polar residues" evidence="1">
    <location>
        <begin position="585"/>
        <end position="598"/>
    </location>
</feature>
<organism evidence="3 4">
    <name type="scientific">Lepisosteus oculatus</name>
    <name type="common">Spotted gar</name>
    <dbReference type="NCBI Taxonomy" id="7918"/>
    <lineage>
        <taxon>Eukaryota</taxon>
        <taxon>Metazoa</taxon>
        <taxon>Chordata</taxon>
        <taxon>Craniata</taxon>
        <taxon>Vertebrata</taxon>
        <taxon>Euteleostomi</taxon>
        <taxon>Actinopterygii</taxon>
        <taxon>Neopterygii</taxon>
        <taxon>Holostei</taxon>
        <taxon>Semionotiformes</taxon>
        <taxon>Lepisosteidae</taxon>
        <taxon>Lepisosteus</taxon>
    </lineage>
</organism>
<dbReference type="GeneID" id="107076665"/>
<feature type="region of interest" description="Disordered" evidence="1">
    <location>
        <begin position="495"/>
        <end position="525"/>
    </location>
</feature>
<reference evidence="3" key="2">
    <citation type="submission" date="2025-08" db="UniProtKB">
        <authorList>
            <consortium name="Ensembl"/>
        </authorList>
    </citation>
    <scope>IDENTIFICATION</scope>
</reference>
<feature type="region of interest" description="Disordered" evidence="1">
    <location>
        <begin position="1485"/>
        <end position="1563"/>
    </location>
</feature>
<dbReference type="PANTHER" id="PTHR21469:SF4">
    <property type="entry name" value="EXOPHILIN-5"/>
    <property type="match status" value="1"/>
</dbReference>
<reference evidence="3" key="3">
    <citation type="submission" date="2025-09" db="UniProtKB">
        <authorList>
            <consortium name="Ensembl"/>
        </authorList>
    </citation>
    <scope>IDENTIFICATION</scope>
</reference>
<dbReference type="InterPro" id="IPR010911">
    <property type="entry name" value="Rab_BD"/>
</dbReference>
<feature type="region of interest" description="Disordered" evidence="1">
    <location>
        <begin position="143"/>
        <end position="183"/>
    </location>
</feature>
<dbReference type="PROSITE" id="PS50916">
    <property type="entry name" value="RABBD"/>
    <property type="match status" value="1"/>
</dbReference>
<accession>W5M1X6</accession>
<dbReference type="Gene3D" id="6.10.250.3000">
    <property type="match status" value="1"/>
</dbReference>
<feature type="domain" description="RabBD" evidence="2">
    <location>
        <begin position="7"/>
        <end position="63"/>
    </location>
</feature>
<evidence type="ECO:0000256" key="1">
    <source>
        <dbReference type="SAM" id="MobiDB-lite"/>
    </source>
</evidence>
<dbReference type="GO" id="GO:0031267">
    <property type="term" value="F:small GTPase binding"/>
    <property type="evidence" value="ECO:0007669"/>
    <property type="project" value="InterPro"/>
</dbReference>
<feature type="region of interest" description="Disordered" evidence="1">
    <location>
        <begin position="245"/>
        <end position="311"/>
    </location>
</feature>
<protein>
    <submittedName>
        <fullName evidence="3">Exophilin 5</fullName>
    </submittedName>
</protein>
<feature type="compositionally biased region" description="Low complexity" evidence="1">
    <location>
        <begin position="1491"/>
        <end position="1520"/>
    </location>
</feature>
<feature type="compositionally biased region" description="Acidic residues" evidence="1">
    <location>
        <begin position="1540"/>
        <end position="1553"/>
    </location>
</feature>
<feature type="compositionally biased region" description="Low complexity" evidence="1">
    <location>
        <begin position="744"/>
        <end position="763"/>
    </location>
</feature>
<evidence type="ECO:0000259" key="2">
    <source>
        <dbReference type="PROSITE" id="PS50916"/>
    </source>
</evidence>
<feature type="region of interest" description="Disordered" evidence="1">
    <location>
        <begin position="830"/>
        <end position="934"/>
    </location>
</feature>
<feature type="region of interest" description="Disordered" evidence="1">
    <location>
        <begin position="948"/>
        <end position="1006"/>
    </location>
</feature>